<protein>
    <recommendedName>
        <fullName evidence="3">aldehyde dehydrogenase (NAD(+))</fullName>
        <ecNumber evidence="3">1.2.1.3</ecNumber>
    </recommendedName>
</protein>
<dbReference type="OrthoDB" id="310895at2759"/>
<feature type="domain" description="Aldehyde dehydrogenase" evidence="7">
    <location>
        <begin position="3"/>
        <end position="443"/>
    </location>
</feature>
<dbReference type="EMBL" id="JAGMUU010000009">
    <property type="protein sequence ID" value="KAH7145806.1"/>
    <property type="molecule type" value="Genomic_DNA"/>
</dbReference>
<dbReference type="Gene3D" id="3.40.309.10">
    <property type="entry name" value="Aldehyde Dehydrogenase, Chain A, domain 2"/>
    <property type="match status" value="1"/>
</dbReference>
<evidence type="ECO:0000256" key="2">
    <source>
        <dbReference type="ARBA" id="ARBA00023002"/>
    </source>
</evidence>
<organism evidence="8 9">
    <name type="scientific">Dactylonectria estremocensis</name>
    <dbReference type="NCBI Taxonomy" id="1079267"/>
    <lineage>
        <taxon>Eukaryota</taxon>
        <taxon>Fungi</taxon>
        <taxon>Dikarya</taxon>
        <taxon>Ascomycota</taxon>
        <taxon>Pezizomycotina</taxon>
        <taxon>Sordariomycetes</taxon>
        <taxon>Hypocreomycetidae</taxon>
        <taxon>Hypocreales</taxon>
        <taxon>Nectriaceae</taxon>
        <taxon>Dactylonectria</taxon>
    </lineage>
</organism>
<dbReference type="PANTHER" id="PTHR11699">
    <property type="entry name" value="ALDEHYDE DEHYDROGENASE-RELATED"/>
    <property type="match status" value="1"/>
</dbReference>
<evidence type="ECO:0000256" key="5">
    <source>
        <dbReference type="PROSITE-ProRule" id="PRU10007"/>
    </source>
</evidence>
<dbReference type="InterPro" id="IPR016161">
    <property type="entry name" value="Ald_DH/histidinol_DH"/>
</dbReference>
<proteinExistence type="inferred from homology"/>
<dbReference type="PROSITE" id="PS00687">
    <property type="entry name" value="ALDEHYDE_DEHYDR_GLU"/>
    <property type="match status" value="1"/>
</dbReference>
<dbReference type="FunFam" id="3.40.605.10:FF:000007">
    <property type="entry name" value="NAD/NADP-dependent betaine aldehyde dehydrogenase"/>
    <property type="match status" value="1"/>
</dbReference>
<dbReference type="GO" id="GO:0004029">
    <property type="term" value="F:aldehyde dehydrogenase (NAD+) activity"/>
    <property type="evidence" value="ECO:0007669"/>
    <property type="project" value="UniProtKB-EC"/>
</dbReference>
<dbReference type="EC" id="1.2.1.3" evidence="3"/>
<evidence type="ECO:0000256" key="1">
    <source>
        <dbReference type="ARBA" id="ARBA00009986"/>
    </source>
</evidence>
<keyword evidence="2 6" id="KW-0560">Oxidoreductase</keyword>
<name>A0A9P9EVC0_9HYPO</name>
<dbReference type="AlphaFoldDB" id="A0A9P9EVC0"/>
<dbReference type="InterPro" id="IPR029510">
    <property type="entry name" value="Ald_DH_CS_GLU"/>
</dbReference>
<evidence type="ECO:0000256" key="3">
    <source>
        <dbReference type="ARBA" id="ARBA00024226"/>
    </source>
</evidence>
<dbReference type="InterPro" id="IPR016162">
    <property type="entry name" value="Ald_DH_N"/>
</dbReference>
<comment type="caution">
    <text evidence="8">The sequence shown here is derived from an EMBL/GenBank/DDBJ whole genome shotgun (WGS) entry which is preliminary data.</text>
</comment>
<comment type="similarity">
    <text evidence="1 6">Belongs to the aldehyde dehydrogenase family.</text>
</comment>
<accession>A0A9P9EVC0</accession>
<evidence type="ECO:0000256" key="6">
    <source>
        <dbReference type="RuleBase" id="RU003345"/>
    </source>
</evidence>
<evidence type="ECO:0000256" key="4">
    <source>
        <dbReference type="ARBA" id="ARBA00049194"/>
    </source>
</evidence>
<comment type="catalytic activity">
    <reaction evidence="4">
        <text>an aldehyde + NAD(+) + H2O = a carboxylate + NADH + 2 H(+)</text>
        <dbReference type="Rhea" id="RHEA:16185"/>
        <dbReference type="ChEBI" id="CHEBI:15377"/>
        <dbReference type="ChEBI" id="CHEBI:15378"/>
        <dbReference type="ChEBI" id="CHEBI:17478"/>
        <dbReference type="ChEBI" id="CHEBI:29067"/>
        <dbReference type="ChEBI" id="CHEBI:57540"/>
        <dbReference type="ChEBI" id="CHEBI:57945"/>
        <dbReference type="EC" id="1.2.1.3"/>
    </reaction>
</comment>
<evidence type="ECO:0000313" key="8">
    <source>
        <dbReference type="EMBL" id="KAH7145806.1"/>
    </source>
</evidence>
<keyword evidence="9" id="KW-1185">Reference proteome</keyword>
<dbReference type="InterPro" id="IPR016163">
    <property type="entry name" value="Ald_DH_C"/>
</dbReference>
<dbReference type="Pfam" id="PF00171">
    <property type="entry name" value="Aldedh"/>
    <property type="match status" value="1"/>
</dbReference>
<gene>
    <name evidence="8" type="ORF">B0J13DRAFT_328017</name>
</gene>
<reference evidence="8" key="1">
    <citation type="journal article" date="2021" name="Nat. Commun.">
        <title>Genetic determinants of endophytism in the Arabidopsis root mycobiome.</title>
        <authorList>
            <person name="Mesny F."/>
            <person name="Miyauchi S."/>
            <person name="Thiergart T."/>
            <person name="Pickel B."/>
            <person name="Atanasova L."/>
            <person name="Karlsson M."/>
            <person name="Huettel B."/>
            <person name="Barry K.W."/>
            <person name="Haridas S."/>
            <person name="Chen C."/>
            <person name="Bauer D."/>
            <person name="Andreopoulos W."/>
            <person name="Pangilinan J."/>
            <person name="LaButti K."/>
            <person name="Riley R."/>
            <person name="Lipzen A."/>
            <person name="Clum A."/>
            <person name="Drula E."/>
            <person name="Henrissat B."/>
            <person name="Kohler A."/>
            <person name="Grigoriev I.V."/>
            <person name="Martin F.M."/>
            <person name="Hacquard S."/>
        </authorList>
    </citation>
    <scope>NUCLEOTIDE SEQUENCE</scope>
    <source>
        <strain evidence="8">MPI-CAGE-AT-0021</strain>
    </source>
</reference>
<dbReference type="Proteomes" id="UP000717696">
    <property type="component" value="Unassembled WGS sequence"/>
</dbReference>
<dbReference type="SUPFAM" id="SSF53720">
    <property type="entry name" value="ALDH-like"/>
    <property type="match status" value="1"/>
</dbReference>
<evidence type="ECO:0000313" key="9">
    <source>
        <dbReference type="Proteomes" id="UP000717696"/>
    </source>
</evidence>
<dbReference type="FunFam" id="3.40.309.10:FF:000012">
    <property type="entry name" value="Betaine aldehyde dehydrogenase"/>
    <property type="match status" value="1"/>
</dbReference>
<sequence length="455" mass="48316">MDKIHAASADDVDAAVDAAEAAFKKGPWAKFTPAQRAKCMNKFADLVEQHAPELAEWESLSMGQPTALSVGVTTIIAQLYRYFASLAGKVPGEQLPADDGVFKIVSYHPIGVCAGVGPWNGSGGMFATKTAPALAAGNTFVYKTSEKSPIGILQLGKLFAEAGFPPGVMNILSGAGEPGGLLASHMKVRMISFTGSTATGKKVQELAAQSNLKKVALELGGKSPALVFEDADFEVTMSALTNGFLLNSGQSCISSSRVYIQESVAPKYLQALKERYEGAKSLVGSPLDKKTMIGPVADRHQAQRILSFIESGKKEAELLVGGHRIGGGDSNFIAPTIFINPKDNAKVYREEIFGPVMTIKTFKTEDEALEWANDSEFGLAGYVFTQDIGRALRLSAALEAGIIGVNSNVDPWGDTPFGGFKQSGYGKESGHAGLMEYLQAKTIQIRVGAGSHWVE</sequence>
<feature type="active site" evidence="5">
    <location>
        <position position="218"/>
    </location>
</feature>
<dbReference type="InterPro" id="IPR015590">
    <property type="entry name" value="Aldehyde_DH_dom"/>
</dbReference>
<dbReference type="Gene3D" id="3.40.605.10">
    <property type="entry name" value="Aldehyde Dehydrogenase, Chain A, domain 1"/>
    <property type="match status" value="1"/>
</dbReference>
<evidence type="ECO:0000259" key="7">
    <source>
        <dbReference type="Pfam" id="PF00171"/>
    </source>
</evidence>